<sequence length="103" mass="11989">MPTVLELAGIWPHKDGQRQHRLLQPPMAMEGESMVNAWLGRPYAPRRRSLMWRAQTNPSDTGLAMRTDRWKLHVIPSKVARKWKQHEGKDSTKKEVAVCYNSR</sequence>
<reference evidence="1" key="1">
    <citation type="submission" date="2021-01" db="EMBL/GenBank/DDBJ databases">
        <authorList>
            <person name="Corre E."/>
            <person name="Pelletier E."/>
            <person name="Niang G."/>
            <person name="Scheremetjew M."/>
            <person name="Finn R."/>
            <person name="Kale V."/>
            <person name="Holt S."/>
            <person name="Cochrane G."/>
            <person name="Meng A."/>
            <person name="Brown T."/>
            <person name="Cohen L."/>
        </authorList>
    </citation>
    <scope>NUCLEOTIDE SEQUENCE</scope>
    <source>
        <strain evidence="1">CCMP645</strain>
    </source>
</reference>
<gene>
    <name evidence="1" type="ORF">PCAR00345_LOCUS15438</name>
</gene>
<dbReference type="InterPro" id="IPR017850">
    <property type="entry name" value="Alkaline_phosphatase_core_sf"/>
</dbReference>
<dbReference type="EMBL" id="HBIZ01024392">
    <property type="protein sequence ID" value="CAE0762826.1"/>
    <property type="molecule type" value="Transcribed_RNA"/>
</dbReference>
<dbReference type="SUPFAM" id="SSF53649">
    <property type="entry name" value="Alkaline phosphatase-like"/>
    <property type="match status" value="1"/>
</dbReference>
<name>A0A7S4BDW7_CHRCT</name>
<protein>
    <submittedName>
        <fullName evidence="1">Uncharacterized protein</fullName>
    </submittedName>
</protein>
<dbReference type="AlphaFoldDB" id="A0A7S4BDW7"/>
<accession>A0A7S4BDW7</accession>
<organism evidence="1">
    <name type="scientific">Chrysotila carterae</name>
    <name type="common">Marine alga</name>
    <name type="synonym">Syracosphaera carterae</name>
    <dbReference type="NCBI Taxonomy" id="13221"/>
    <lineage>
        <taxon>Eukaryota</taxon>
        <taxon>Haptista</taxon>
        <taxon>Haptophyta</taxon>
        <taxon>Prymnesiophyceae</taxon>
        <taxon>Isochrysidales</taxon>
        <taxon>Isochrysidaceae</taxon>
        <taxon>Chrysotila</taxon>
    </lineage>
</organism>
<dbReference type="Gene3D" id="3.40.720.10">
    <property type="entry name" value="Alkaline Phosphatase, subunit A"/>
    <property type="match status" value="1"/>
</dbReference>
<evidence type="ECO:0000313" key="1">
    <source>
        <dbReference type="EMBL" id="CAE0762826.1"/>
    </source>
</evidence>
<proteinExistence type="predicted"/>